<dbReference type="EMBL" id="AQFT01000148">
    <property type="protein sequence ID" value="EMZ20293.1"/>
    <property type="molecule type" value="Genomic_DNA"/>
</dbReference>
<dbReference type="Gene3D" id="3.90.1200.10">
    <property type="match status" value="1"/>
</dbReference>
<dbReference type="STRING" id="1235802.C823_05106"/>
<gene>
    <name evidence="2" type="ORF">C823_05106</name>
</gene>
<dbReference type="HOGENOM" id="CLU_042636_1_0_9"/>
<proteinExistence type="predicted"/>
<organism evidence="2 3">
    <name type="scientific">Eubacterium plexicaudatum ASF492</name>
    <dbReference type="NCBI Taxonomy" id="1235802"/>
    <lineage>
        <taxon>Bacteria</taxon>
        <taxon>Bacillati</taxon>
        <taxon>Bacillota</taxon>
        <taxon>Clostridia</taxon>
        <taxon>Eubacteriales</taxon>
        <taxon>Eubacteriaceae</taxon>
        <taxon>Eubacterium</taxon>
    </lineage>
</organism>
<dbReference type="InterPro" id="IPR014255">
    <property type="entry name" value="Spore_coat_CotS"/>
</dbReference>
<dbReference type="AlphaFoldDB" id="N2A1I1"/>
<name>N2A1I1_9FIRM</name>
<dbReference type="GO" id="GO:0042601">
    <property type="term" value="C:endospore-forming forespore"/>
    <property type="evidence" value="ECO:0007669"/>
    <property type="project" value="TreeGrafter"/>
</dbReference>
<dbReference type="PANTHER" id="PTHR39179">
    <property type="entry name" value="SPORE COAT PROTEIN I"/>
    <property type="match status" value="1"/>
</dbReference>
<keyword evidence="3" id="KW-1185">Reference proteome</keyword>
<protein>
    <submittedName>
        <fullName evidence="2">CotS family spore coat protein</fullName>
    </submittedName>
</protein>
<dbReference type="OrthoDB" id="9771902at2"/>
<dbReference type="PATRIC" id="fig|1235802.3.peg.5387"/>
<keyword evidence="2" id="KW-0946">Virion</keyword>
<comment type="caution">
    <text evidence="2">The sequence shown here is derived from an EMBL/GenBank/DDBJ whole genome shotgun (WGS) entry which is preliminary data.</text>
</comment>
<evidence type="ECO:0000313" key="3">
    <source>
        <dbReference type="Proteomes" id="UP000012589"/>
    </source>
</evidence>
<reference evidence="2 3" key="1">
    <citation type="journal article" date="2014" name="Genome Announc.">
        <title>Draft genome sequences of the altered schaedler flora, a defined bacterial community from gnotobiotic mice.</title>
        <authorList>
            <person name="Wannemuehler M.J."/>
            <person name="Overstreet A.M."/>
            <person name="Ward D.V."/>
            <person name="Phillips G.J."/>
        </authorList>
    </citation>
    <scope>NUCLEOTIDE SEQUENCE [LARGE SCALE GENOMIC DNA]</scope>
    <source>
        <strain evidence="2 3">ASF492</strain>
    </source>
</reference>
<evidence type="ECO:0000313" key="2">
    <source>
        <dbReference type="EMBL" id="EMZ20293.1"/>
    </source>
</evidence>
<evidence type="ECO:0000259" key="1">
    <source>
        <dbReference type="Pfam" id="PF01636"/>
    </source>
</evidence>
<dbReference type="Gene3D" id="3.30.200.20">
    <property type="entry name" value="Phosphorylase Kinase, domain 1"/>
    <property type="match status" value="1"/>
</dbReference>
<feature type="domain" description="Aminoglycoside phosphotransferase" evidence="1">
    <location>
        <begin position="35"/>
        <end position="244"/>
    </location>
</feature>
<sequence length="329" mass="39701">MYNRTEIILEAYPYEFTDVMKGRGAYFCFCRDGSRKILKEFSGSASKAELLDRFLRYLNERGCVAEQIIYTKEGQVLHTDTDETRYYMRTWFEGRECDTRNREDILCAVRRLAQFHTDTAAFQEELPQTMCKTPDFLEQEYRRHIKELHKVRNYIKSKKKRNEFETDFLKEYGYYLNQAEEAADRLRQTTADESMRFFGICHGDYSQHNLLFTAQGPVIINYERFCKDAYISDFAHFFRKIMEKHNWNTGLGMDMIRAYDKIRRLEGWELRQLCIRMRYPEKFWKVANHYFNSKKSWANNRDGEKLVKICAQERERAEFLKILDRFEKG</sequence>
<dbReference type="InterPro" id="IPR002575">
    <property type="entry name" value="Aminoglycoside_PTrfase"/>
</dbReference>
<dbReference type="InterPro" id="IPR011009">
    <property type="entry name" value="Kinase-like_dom_sf"/>
</dbReference>
<dbReference type="PANTHER" id="PTHR39179:SF3">
    <property type="entry name" value="COTS-RELATED PROTEIN"/>
    <property type="match status" value="1"/>
</dbReference>
<dbReference type="SUPFAM" id="SSF56112">
    <property type="entry name" value="Protein kinase-like (PK-like)"/>
    <property type="match status" value="1"/>
</dbReference>
<dbReference type="eggNOG" id="COG2334">
    <property type="taxonomic scope" value="Bacteria"/>
</dbReference>
<dbReference type="Pfam" id="PF01636">
    <property type="entry name" value="APH"/>
    <property type="match status" value="1"/>
</dbReference>
<dbReference type="NCBIfam" id="TIGR02906">
    <property type="entry name" value="spore_CotS"/>
    <property type="match status" value="1"/>
</dbReference>
<keyword evidence="2" id="KW-0167">Capsid protein</keyword>
<dbReference type="InterPro" id="IPR047175">
    <property type="entry name" value="CotS-like"/>
</dbReference>
<dbReference type="Proteomes" id="UP000012589">
    <property type="component" value="Unassembled WGS sequence"/>
</dbReference>
<accession>N2A1I1</accession>